<protein>
    <submittedName>
        <fullName evidence="1">DUF6912 family protein</fullName>
    </submittedName>
</protein>
<dbReference type="RefSeq" id="WP_387408503.1">
    <property type="nucleotide sequence ID" value="NZ_JBIASD010000001.1"/>
</dbReference>
<keyword evidence="2" id="KW-1185">Reference proteome</keyword>
<gene>
    <name evidence="1" type="ORF">ACFYXI_02310</name>
</gene>
<dbReference type="Proteomes" id="UP001602013">
    <property type="component" value="Unassembled WGS sequence"/>
</dbReference>
<comment type="caution">
    <text evidence="1">The sequence shown here is derived from an EMBL/GenBank/DDBJ whole genome shotgun (WGS) entry which is preliminary data.</text>
</comment>
<dbReference type="Pfam" id="PF21853">
    <property type="entry name" value="DUF6912"/>
    <property type="match status" value="1"/>
</dbReference>
<proteinExistence type="predicted"/>
<organism evidence="1 2">
    <name type="scientific">Microtetraspora malaysiensis</name>
    <dbReference type="NCBI Taxonomy" id="161358"/>
    <lineage>
        <taxon>Bacteria</taxon>
        <taxon>Bacillati</taxon>
        <taxon>Actinomycetota</taxon>
        <taxon>Actinomycetes</taxon>
        <taxon>Streptosporangiales</taxon>
        <taxon>Streptosporangiaceae</taxon>
        <taxon>Microtetraspora</taxon>
    </lineage>
</organism>
<reference evidence="1 2" key="1">
    <citation type="submission" date="2024-10" db="EMBL/GenBank/DDBJ databases">
        <title>The Natural Products Discovery Center: Release of the First 8490 Sequenced Strains for Exploring Actinobacteria Biosynthetic Diversity.</title>
        <authorList>
            <person name="Kalkreuter E."/>
            <person name="Kautsar S.A."/>
            <person name="Yang D."/>
            <person name="Bader C.D."/>
            <person name="Teijaro C.N."/>
            <person name="Fluegel L."/>
            <person name="Davis C.M."/>
            <person name="Simpson J.R."/>
            <person name="Lauterbach L."/>
            <person name="Steele A.D."/>
            <person name="Gui C."/>
            <person name="Meng S."/>
            <person name="Li G."/>
            <person name="Viehrig K."/>
            <person name="Ye F."/>
            <person name="Su P."/>
            <person name="Kiefer A.F."/>
            <person name="Nichols A."/>
            <person name="Cepeda A.J."/>
            <person name="Yan W."/>
            <person name="Fan B."/>
            <person name="Jiang Y."/>
            <person name="Adhikari A."/>
            <person name="Zheng C.-J."/>
            <person name="Schuster L."/>
            <person name="Cowan T.M."/>
            <person name="Smanski M.J."/>
            <person name="Chevrette M.G."/>
            <person name="De Carvalho L.P.S."/>
            <person name="Shen B."/>
        </authorList>
    </citation>
    <scope>NUCLEOTIDE SEQUENCE [LARGE SCALE GENOMIC DNA]</scope>
    <source>
        <strain evidence="1 2">NPDC002173</strain>
    </source>
</reference>
<dbReference type="EMBL" id="JBIASD010000001">
    <property type="protein sequence ID" value="MFF3664400.1"/>
    <property type="molecule type" value="Genomic_DNA"/>
</dbReference>
<evidence type="ECO:0000313" key="1">
    <source>
        <dbReference type="EMBL" id="MFF3664400.1"/>
    </source>
</evidence>
<accession>A0ABW6SHE5</accession>
<dbReference type="InterPro" id="IPR054206">
    <property type="entry name" value="DUF6912"/>
</dbReference>
<evidence type="ECO:0000313" key="2">
    <source>
        <dbReference type="Proteomes" id="UP001602013"/>
    </source>
</evidence>
<name>A0ABW6SHE5_9ACTN</name>
<sequence length="191" mass="19962">MRVYFPCTLSALARVVAQGELGPAPLTGYAVTPALVEWYTSGDTEELEYVALTEAARASLRMLAEEDAGERAGDFTGPGGTEQIGAESAGAGKAAGPARRVVLAAEVPDAWVAMSPDPDERARVRLTEPVPMSRIASAHVDDAAAAPDVEAAVAALPAADLGDDDARFAVDEAEAHELMWYATQEIPDLLV</sequence>